<evidence type="ECO:0000256" key="12">
    <source>
        <dbReference type="PROSITE-ProRule" id="PRU00175"/>
    </source>
</evidence>
<dbReference type="PANTHER" id="PTHR22996:SF4">
    <property type="entry name" value="E3 UBIQUITIN-PROTEIN LIGASE LUL4-RELATED"/>
    <property type="match status" value="1"/>
</dbReference>
<evidence type="ECO:0000256" key="11">
    <source>
        <dbReference type="ARBA" id="ARBA00025721"/>
    </source>
</evidence>
<keyword evidence="5" id="KW-0519">Myristate</keyword>
<dbReference type="AlphaFoldDB" id="A0A5N5LS35"/>
<dbReference type="PANTHER" id="PTHR22996">
    <property type="entry name" value="MAHOGUNIN"/>
    <property type="match status" value="1"/>
</dbReference>
<evidence type="ECO:0000256" key="1">
    <source>
        <dbReference type="ARBA" id="ARBA00000900"/>
    </source>
</evidence>
<keyword evidence="16" id="KW-1185">Reference proteome</keyword>
<feature type="region of interest" description="Disordered" evidence="13">
    <location>
        <begin position="38"/>
        <end position="94"/>
    </location>
</feature>
<evidence type="ECO:0000256" key="5">
    <source>
        <dbReference type="ARBA" id="ARBA00022707"/>
    </source>
</evidence>
<keyword evidence="8" id="KW-0833">Ubl conjugation pathway</keyword>
<name>A0A5N5LS35_9ROSI</name>
<dbReference type="GO" id="GO:0016567">
    <property type="term" value="P:protein ubiquitination"/>
    <property type="evidence" value="ECO:0007669"/>
    <property type="project" value="TreeGrafter"/>
</dbReference>
<organism evidence="15 16">
    <name type="scientific">Salix brachista</name>
    <dbReference type="NCBI Taxonomy" id="2182728"/>
    <lineage>
        <taxon>Eukaryota</taxon>
        <taxon>Viridiplantae</taxon>
        <taxon>Streptophyta</taxon>
        <taxon>Embryophyta</taxon>
        <taxon>Tracheophyta</taxon>
        <taxon>Spermatophyta</taxon>
        <taxon>Magnoliopsida</taxon>
        <taxon>eudicotyledons</taxon>
        <taxon>Gunneridae</taxon>
        <taxon>Pentapetalae</taxon>
        <taxon>rosids</taxon>
        <taxon>fabids</taxon>
        <taxon>Malpighiales</taxon>
        <taxon>Salicaceae</taxon>
        <taxon>Saliceae</taxon>
        <taxon>Salix</taxon>
    </lineage>
</organism>
<evidence type="ECO:0000256" key="13">
    <source>
        <dbReference type="SAM" id="MobiDB-lite"/>
    </source>
</evidence>
<dbReference type="Pfam" id="PF13920">
    <property type="entry name" value="zf-C3HC4_3"/>
    <property type="match status" value="1"/>
</dbReference>
<dbReference type="Gene3D" id="3.30.40.10">
    <property type="entry name" value="Zinc/RING finger domain, C3HC4 (zinc finger)"/>
    <property type="match status" value="1"/>
</dbReference>
<feature type="compositionally biased region" description="Pro residues" evidence="13">
    <location>
        <begin position="55"/>
        <end position="65"/>
    </location>
</feature>
<sequence length="511" mass="58026">MGLSWSNTRRRTATCYHPPPQPPSCYYHHHAEPIPLPPPPPPPPCYHHHHAEPISLPPPPPPPPHQSHYTTLHQPSPSQSYPPQNNPYPTRTPPQVHHYCNSHHYHSCNYANHQPFYYTCHHQPTNGWSPVIRPHVGFASAINTATAQPILPEPAPFVDHQNAKRVRNDVNVHKDTLKVEIDVSNPDHHLVSFVFDALFDGRTDKLEIIKVPIRFEPVIDLNYNVLSQSTSDAEDIHIFTYASKITQAVLEKINGDNFHVKVRRQILWVAGVRYELCEIYEIGSLAFILIFPDLFQESIYMWKIPFVTIFYFAKEEQDGKFVPAFPEAHLPEKISFQKGLGQKFHQPSGTGIDLGFFELDDLSKSSPEEVFPLVIAAETFLPVDLTNENDDSVPNTLRHMQITQAVLEKKNGDSFHVRVIRQILWVAGVRYELREIYGVGSSATEGFDDSDPGKECVICMTEPKDTAVLPCRHMCMCGECAKELRLHSNKCPICRQPIEQLIGIKINSGDQ</sequence>
<evidence type="ECO:0000256" key="3">
    <source>
        <dbReference type="ARBA" id="ARBA00012483"/>
    </source>
</evidence>
<dbReference type="EC" id="2.3.2.27" evidence="3"/>
<comment type="similarity">
    <text evidence="11">Belongs to the RING-type zinc finger family. LOG2 subfamily.</text>
</comment>
<evidence type="ECO:0000259" key="14">
    <source>
        <dbReference type="PROSITE" id="PS50089"/>
    </source>
</evidence>
<evidence type="ECO:0000256" key="8">
    <source>
        <dbReference type="ARBA" id="ARBA00022786"/>
    </source>
</evidence>
<keyword evidence="9" id="KW-0862">Zinc</keyword>
<feature type="domain" description="RING-type" evidence="14">
    <location>
        <begin position="456"/>
        <end position="495"/>
    </location>
</feature>
<dbReference type="Proteomes" id="UP000326939">
    <property type="component" value="Chromosome 8"/>
</dbReference>
<proteinExistence type="inferred from homology"/>
<reference evidence="16" key="1">
    <citation type="journal article" date="2019" name="Gigascience">
        <title>De novo genome assembly of the endangered Acer yangbiense, a plant species with extremely small populations endemic to Yunnan Province, China.</title>
        <authorList>
            <person name="Yang J."/>
            <person name="Wariss H.M."/>
            <person name="Tao L."/>
            <person name="Zhang R."/>
            <person name="Yun Q."/>
            <person name="Hollingsworth P."/>
            <person name="Dao Z."/>
            <person name="Luo G."/>
            <person name="Guo H."/>
            <person name="Ma Y."/>
            <person name="Sun W."/>
        </authorList>
    </citation>
    <scope>NUCLEOTIDE SEQUENCE [LARGE SCALE GENOMIC DNA]</scope>
    <source>
        <strain evidence="16">cv. br00</strain>
    </source>
</reference>
<dbReference type="SUPFAM" id="SSF57850">
    <property type="entry name" value="RING/U-box"/>
    <property type="match status" value="1"/>
</dbReference>
<dbReference type="FunFam" id="3.30.40.10:FF:000115">
    <property type="entry name" value="probable E3 ubiquitin-protein ligase LOG2"/>
    <property type="match status" value="1"/>
</dbReference>
<evidence type="ECO:0000256" key="9">
    <source>
        <dbReference type="ARBA" id="ARBA00022833"/>
    </source>
</evidence>
<evidence type="ECO:0000256" key="7">
    <source>
        <dbReference type="ARBA" id="ARBA00022771"/>
    </source>
</evidence>
<dbReference type="InterPro" id="IPR045194">
    <property type="entry name" value="MGRN1/RNF157-like"/>
</dbReference>
<keyword evidence="10" id="KW-0449">Lipoprotein</keyword>
<dbReference type="GO" id="GO:0061630">
    <property type="term" value="F:ubiquitin protein ligase activity"/>
    <property type="evidence" value="ECO:0007669"/>
    <property type="project" value="UniProtKB-EC"/>
</dbReference>
<comment type="pathway">
    <text evidence="2">Protein modification; protein ubiquitination.</text>
</comment>
<gene>
    <name evidence="15" type="ORF">DKX38_013524</name>
</gene>
<dbReference type="PROSITE" id="PS50089">
    <property type="entry name" value="ZF_RING_2"/>
    <property type="match status" value="1"/>
</dbReference>
<accession>A0A5N5LS35</accession>
<dbReference type="EMBL" id="VDCV01000008">
    <property type="protein sequence ID" value="KAB5545412.1"/>
    <property type="molecule type" value="Genomic_DNA"/>
</dbReference>
<protein>
    <recommendedName>
        <fullName evidence="3">RING-type E3 ubiquitin transferase</fullName>
        <ecNumber evidence="3">2.3.2.27</ecNumber>
    </recommendedName>
</protein>
<dbReference type="InterPro" id="IPR058981">
    <property type="entry name" value="MGRN1/RNF157-like_N"/>
</dbReference>
<comment type="caution">
    <text evidence="15">The sequence shown here is derived from an EMBL/GenBank/DDBJ whole genome shotgun (WGS) entry which is preliminary data.</text>
</comment>
<dbReference type="InterPro" id="IPR045195">
    <property type="entry name" value="LOG2-like_mRING_C3HC5"/>
</dbReference>
<dbReference type="SMART" id="SM00184">
    <property type="entry name" value="RING"/>
    <property type="match status" value="1"/>
</dbReference>
<keyword evidence="7 12" id="KW-0863">Zinc-finger</keyword>
<dbReference type="InterPro" id="IPR001841">
    <property type="entry name" value="Znf_RING"/>
</dbReference>
<dbReference type="CDD" id="cd16789">
    <property type="entry name" value="mRING-HC-C3HC5_MGRN1-like"/>
    <property type="match status" value="1"/>
</dbReference>
<evidence type="ECO:0000256" key="6">
    <source>
        <dbReference type="ARBA" id="ARBA00022723"/>
    </source>
</evidence>
<keyword evidence="4" id="KW-0808">Transferase</keyword>
<comment type="catalytic activity">
    <reaction evidence="1">
        <text>S-ubiquitinyl-[E2 ubiquitin-conjugating enzyme]-L-cysteine + [acceptor protein]-L-lysine = [E2 ubiquitin-conjugating enzyme]-L-cysteine + N(6)-ubiquitinyl-[acceptor protein]-L-lysine.</text>
        <dbReference type="EC" id="2.3.2.27"/>
    </reaction>
</comment>
<dbReference type="Pfam" id="PF26192">
    <property type="entry name" value="RNF157-like_N"/>
    <property type="match status" value="3"/>
</dbReference>
<evidence type="ECO:0000256" key="2">
    <source>
        <dbReference type="ARBA" id="ARBA00004906"/>
    </source>
</evidence>
<feature type="compositionally biased region" description="Low complexity" evidence="13">
    <location>
        <begin position="74"/>
        <end position="83"/>
    </location>
</feature>
<evidence type="ECO:0000313" key="16">
    <source>
        <dbReference type="Proteomes" id="UP000326939"/>
    </source>
</evidence>
<dbReference type="GO" id="GO:0008270">
    <property type="term" value="F:zinc ion binding"/>
    <property type="evidence" value="ECO:0007669"/>
    <property type="project" value="UniProtKB-KW"/>
</dbReference>
<evidence type="ECO:0000313" key="15">
    <source>
        <dbReference type="EMBL" id="KAB5545412.1"/>
    </source>
</evidence>
<keyword evidence="6" id="KW-0479">Metal-binding</keyword>
<evidence type="ECO:0000256" key="4">
    <source>
        <dbReference type="ARBA" id="ARBA00022679"/>
    </source>
</evidence>
<evidence type="ECO:0000256" key="10">
    <source>
        <dbReference type="ARBA" id="ARBA00023288"/>
    </source>
</evidence>
<dbReference type="InterPro" id="IPR013083">
    <property type="entry name" value="Znf_RING/FYVE/PHD"/>
</dbReference>